<name>A0A2T3G6U5_9FIRM</name>
<evidence type="ECO:0000313" key="7">
    <source>
        <dbReference type="EMBL" id="PST43228.1"/>
    </source>
</evidence>
<keyword evidence="2" id="KW-0238">DNA-binding</keyword>
<dbReference type="SMART" id="SM00347">
    <property type="entry name" value="HTH_MARR"/>
    <property type="match status" value="1"/>
</dbReference>
<keyword evidence="3" id="KW-0804">Transcription</keyword>
<dbReference type="InterPro" id="IPR036390">
    <property type="entry name" value="WH_DNA-bd_sf"/>
</dbReference>
<feature type="domain" description="HTH marR-type" evidence="4">
    <location>
        <begin position="3"/>
        <end position="135"/>
    </location>
</feature>
<dbReference type="Pfam" id="PF01047">
    <property type="entry name" value="MarR"/>
    <property type="match status" value="1"/>
</dbReference>
<sequence>MLEDKFYHQLLKCFNQQKRWINQQTNQIDVLPGQSKFLLCLKEYGPLSPKELGNHCCIDKSTTTTLLNKMEKMNYIEKKTQNQDKRSIQIHLTKRGYEKALQVEKISNESEQLFLSTLSKEDQVKIIQLLKQINLFMEGELNNGNTK</sequence>
<reference evidence="5" key="2">
    <citation type="journal article" date="2020" name="Microbiol. Resour. Announc.">
        <title>Complete Genome Sequence of Faecalibacillus intestinalis JCM 34082, Isolated from Feces from a Healthy Japanese Female.</title>
        <authorList>
            <person name="Sakamoto M."/>
            <person name="Ikeyama N."/>
            <person name="Toyoda A."/>
            <person name="Murakami T."/>
            <person name="Mori H."/>
            <person name="Ohkuma M."/>
        </authorList>
    </citation>
    <scope>NUCLEOTIDE SEQUENCE</scope>
    <source>
        <strain evidence="5">14EGH31</strain>
    </source>
</reference>
<dbReference type="PROSITE" id="PS50995">
    <property type="entry name" value="HTH_MARR_2"/>
    <property type="match status" value="1"/>
</dbReference>
<dbReference type="Proteomes" id="UP000240974">
    <property type="component" value="Unassembled WGS sequence"/>
</dbReference>
<keyword evidence="1" id="KW-0805">Transcription regulation</keyword>
<dbReference type="PANTHER" id="PTHR42756">
    <property type="entry name" value="TRANSCRIPTIONAL REGULATOR, MARR"/>
    <property type="match status" value="1"/>
</dbReference>
<dbReference type="PRINTS" id="PR00598">
    <property type="entry name" value="HTHMARR"/>
</dbReference>
<dbReference type="Gene3D" id="1.10.10.10">
    <property type="entry name" value="Winged helix-like DNA-binding domain superfamily/Winged helix DNA-binding domain"/>
    <property type="match status" value="1"/>
</dbReference>
<reference evidence="9" key="3">
    <citation type="submission" date="2020-09" db="EMBL/GenBank/DDBJ databases">
        <title>Complete genome sequencing of Faecalibacillus intestinalis strain 14EGH31.</title>
        <authorList>
            <person name="Sakamoto M."/>
            <person name="Murakami T."/>
            <person name="Mori H."/>
        </authorList>
    </citation>
    <scope>NUCLEOTIDE SEQUENCE [LARGE SCALE GENOMIC DNA]</scope>
    <source>
        <strain evidence="9">14EGH31</strain>
    </source>
</reference>
<reference evidence="7 8" key="1">
    <citation type="journal article" date="2019" name="Int. J. Syst. Evol. Microbiol.">
        <title>Faecalibacillus intestinalis gen. nov., sp. nov. and Faecalibacillus faecis sp. nov., isolated from human faeces.</title>
        <authorList>
            <person name="Seo B."/>
            <person name="Jeon K."/>
            <person name="Baek I."/>
            <person name="Lee Y.M."/>
            <person name="Baek K."/>
            <person name="Ko G."/>
        </authorList>
    </citation>
    <scope>NUCLEOTIDE SEQUENCE [LARGE SCALE GENOMIC DNA]</scope>
    <source>
        <strain evidence="7 8">SNUG30099</strain>
    </source>
</reference>
<dbReference type="AlphaFoldDB" id="A0A2T3G6U5"/>
<dbReference type="Proteomes" id="UP001204814">
    <property type="component" value="Unassembled WGS sequence"/>
</dbReference>
<evidence type="ECO:0000313" key="9">
    <source>
        <dbReference type="Proteomes" id="UP000593842"/>
    </source>
</evidence>
<dbReference type="InterPro" id="IPR000835">
    <property type="entry name" value="HTH_MarR-typ"/>
</dbReference>
<dbReference type="SUPFAM" id="SSF46785">
    <property type="entry name" value="Winged helix' DNA-binding domain"/>
    <property type="match status" value="1"/>
</dbReference>
<evidence type="ECO:0000256" key="1">
    <source>
        <dbReference type="ARBA" id="ARBA00023015"/>
    </source>
</evidence>
<dbReference type="EMBL" id="PYLQ01000001">
    <property type="protein sequence ID" value="PST43228.1"/>
    <property type="molecule type" value="Genomic_DNA"/>
</dbReference>
<proteinExistence type="predicted"/>
<dbReference type="EMBL" id="AP024085">
    <property type="protein sequence ID" value="BCL58227.1"/>
    <property type="molecule type" value="Genomic_DNA"/>
</dbReference>
<protein>
    <submittedName>
        <fullName evidence="7">MarR family transcriptional regulator</fullName>
    </submittedName>
</protein>
<evidence type="ECO:0000256" key="2">
    <source>
        <dbReference type="ARBA" id="ARBA00023125"/>
    </source>
</evidence>
<dbReference type="InterPro" id="IPR036388">
    <property type="entry name" value="WH-like_DNA-bd_sf"/>
</dbReference>
<evidence type="ECO:0000313" key="5">
    <source>
        <dbReference type="EMBL" id="BCL58227.1"/>
    </source>
</evidence>
<dbReference type="GeneID" id="70580379"/>
<accession>A0A2T3G6U5</accession>
<dbReference type="Proteomes" id="UP000593842">
    <property type="component" value="Chromosome"/>
</dbReference>
<dbReference type="KEGG" id="fit:Fi14EGH31_19390"/>
<dbReference type="RefSeq" id="WP_022002887.1">
    <property type="nucleotide sequence ID" value="NZ_AP024085.1"/>
</dbReference>
<evidence type="ECO:0000259" key="4">
    <source>
        <dbReference type="PROSITE" id="PS50995"/>
    </source>
</evidence>
<dbReference type="GO" id="GO:0003677">
    <property type="term" value="F:DNA binding"/>
    <property type="evidence" value="ECO:0007669"/>
    <property type="project" value="UniProtKB-KW"/>
</dbReference>
<evidence type="ECO:0000256" key="3">
    <source>
        <dbReference type="ARBA" id="ARBA00023163"/>
    </source>
</evidence>
<evidence type="ECO:0000313" key="8">
    <source>
        <dbReference type="Proteomes" id="UP000240974"/>
    </source>
</evidence>
<dbReference type="PANTHER" id="PTHR42756:SF1">
    <property type="entry name" value="TRANSCRIPTIONAL REPRESSOR OF EMRAB OPERON"/>
    <property type="match status" value="1"/>
</dbReference>
<evidence type="ECO:0000313" key="6">
    <source>
        <dbReference type="EMBL" id="MCQ5061041.1"/>
    </source>
</evidence>
<dbReference type="EMBL" id="JANGBO010000002">
    <property type="protein sequence ID" value="MCQ5061041.1"/>
    <property type="molecule type" value="Genomic_DNA"/>
</dbReference>
<keyword evidence="8" id="KW-1185">Reference proteome</keyword>
<reference evidence="6" key="4">
    <citation type="submission" date="2022-06" db="EMBL/GenBank/DDBJ databases">
        <title>Isolation of gut microbiota from human fecal samples.</title>
        <authorList>
            <person name="Pamer E.G."/>
            <person name="Barat B."/>
            <person name="Waligurski E."/>
            <person name="Medina S."/>
            <person name="Paddock L."/>
            <person name="Mostad J."/>
        </authorList>
    </citation>
    <scope>NUCLEOTIDE SEQUENCE</scope>
    <source>
        <strain evidence="6">DFI.6.24</strain>
    </source>
</reference>
<organism evidence="7 8">
    <name type="scientific">Faecalibacillus intestinalis</name>
    <dbReference type="NCBI Taxonomy" id="1982626"/>
    <lineage>
        <taxon>Bacteria</taxon>
        <taxon>Bacillati</taxon>
        <taxon>Bacillota</taxon>
        <taxon>Erysipelotrichia</taxon>
        <taxon>Erysipelotrichales</taxon>
        <taxon>Coprobacillaceae</taxon>
        <taxon>Faecalibacillus</taxon>
    </lineage>
</organism>
<dbReference type="GO" id="GO:0003700">
    <property type="term" value="F:DNA-binding transcription factor activity"/>
    <property type="evidence" value="ECO:0007669"/>
    <property type="project" value="InterPro"/>
</dbReference>
<gene>
    <name evidence="7" type="ORF">C7U54_00520</name>
    <name evidence="5" type="ORF">Fi14EGH31_19390</name>
    <name evidence="6" type="ORF">NE542_04220</name>
</gene>